<dbReference type="PIRSF" id="PIRSF001112">
    <property type="entry name" value="Epoxide_hydrolase"/>
    <property type="match status" value="1"/>
</dbReference>
<evidence type="ECO:0000256" key="1">
    <source>
        <dbReference type="ARBA" id="ARBA00010088"/>
    </source>
</evidence>
<dbReference type="SUPFAM" id="SSF53474">
    <property type="entry name" value="alpha/beta-Hydrolases"/>
    <property type="match status" value="1"/>
</dbReference>
<dbReference type="GO" id="GO:0097176">
    <property type="term" value="P:epoxide metabolic process"/>
    <property type="evidence" value="ECO:0007669"/>
    <property type="project" value="TreeGrafter"/>
</dbReference>
<keyword evidence="7" id="KW-1185">Reference proteome</keyword>
<accession>A0A2P8Q9Q5</accession>
<dbReference type="RefSeq" id="WP_107016661.1">
    <property type="nucleotide sequence ID" value="NZ_KZ679041.1"/>
</dbReference>
<dbReference type="InterPro" id="IPR010497">
    <property type="entry name" value="Epoxide_hydro_N"/>
</dbReference>
<sequence length="411" mass="46432">MSDTNTVPTSEHFTIDVDQSLLDDLRERLRKTRFFDDLDNEDEYYGVGTDYLRPLVDYWADGFDWRAAETRLNAHEQFKVEIGGVPVHFVRKRGKGPNPTPLLILHGWPWPGEFSYPLIDPLADPTAHGGDPADAFDVIVPTLPGFGWSTPLERGDLNYWKIADILHVLMTEKLGFEKYGALGSDYGALVAGTLGHKYADSIIAIHLGHDLVPGMFQHDRYWDLTAGQQIPEDASPQMRADIMRMHSTYASHVAVHMLDASTLSHGLNDSPVGMLAWLMQRWKKWSDKNGEFDAVFSRDFVLTQATIFWVTQSIGSSIRMYRNTVRYPWTPSHDRQPLVEAPAGFTLLLGDAFPPGVSSVEERVAAFEHGPSREVFNPVNVNAHERGGHFGHYENPEAFIGDIRETFRRVR</sequence>
<evidence type="ECO:0000313" key="7">
    <source>
        <dbReference type="Proteomes" id="UP000240429"/>
    </source>
</evidence>
<dbReference type="PRINTS" id="PR00412">
    <property type="entry name" value="EPOXHYDRLASE"/>
</dbReference>
<dbReference type="AlphaFoldDB" id="A0A2P8Q9Q5"/>
<dbReference type="OrthoDB" id="4654311at2"/>
<gene>
    <name evidence="6" type="ORF">C6Y14_12430</name>
</gene>
<feature type="active site" description="Nucleophile" evidence="4">
    <location>
        <position position="185"/>
    </location>
</feature>
<dbReference type="GO" id="GO:0004301">
    <property type="term" value="F:epoxide hydrolase activity"/>
    <property type="evidence" value="ECO:0007669"/>
    <property type="project" value="TreeGrafter"/>
</dbReference>
<evidence type="ECO:0000256" key="2">
    <source>
        <dbReference type="ARBA" id="ARBA00022797"/>
    </source>
</evidence>
<comment type="caution">
    <text evidence="6">The sequence shown here is derived from an EMBL/GenBank/DDBJ whole genome shotgun (WGS) entry which is preliminary data.</text>
</comment>
<keyword evidence="2" id="KW-0058">Aromatic hydrocarbons catabolism</keyword>
<feature type="domain" description="Epoxide hydrolase N-terminal" evidence="5">
    <location>
        <begin position="11"/>
        <end position="110"/>
    </location>
</feature>
<dbReference type="InterPro" id="IPR016292">
    <property type="entry name" value="Epoxide_hydrolase"/>
</dbReference>
<name>A0A2P8Q9Q5_9ACTN</name>
<dbReference type="PANTHER" id="PTHR21661">
    <property type="entry name" value="EPOXIDE HYDROLASE 1-RELATED"/>
    <property type="match status" value="1"/>
</dbReference>
<feature type="active site" description="Proton acceptor" evidence="4">
    <location>
        <position position="389"/>
    </location>
</feature>
<proteinExistence type="inferred from homology"/>
<evidence type="ECO:0000259" key="5">
    <source>
        <dbReference type="Pfam" id="PF06441"/>
    </source>
</evidence>
<dbReference type="EMBL" id="PYBJ01000007">
    <property type="protein sequence ID" value="PSM42979.1"/>
    <property type="molecule type" value="Genomic_DNA"/>
</dbReference>
<comment type="similarity">
    <text evidence="1">Belongs to the peptidase S33 family.</text>
</comment>
<dbReference type="InterPro" id="IPR000639">
    <property type="entry name" value="Epox_hydrolase-like"/>
</dbReference>
<protein>
    <submittedName>
        <fullName evidence="6">Epoxide hydrolase</fullName>
    </submittedName>
</protein>
<keyword evidence="3 6" id="KW-0378">Hydrolase</keyword>
<dbReference type="Gene3D" id="3.40.50.1820">
    <property type="entry name" value="alpha/beta hydrolase"/>
    <property type="match status" value="1"/>
</dbReference>
<evidence type="ECO:0000256" key="4">
    <source>
        <dbReference type="PIRSR" id="PIRSR001112-1"/>
    </source>
</evidence>
<reference evidence="6 7" key="1">
    <citation type="submission" date="2018-03" db="EMBL/GenBank/DDBJ databases">
        <title>Streptomyces dioscori sp. nov., a novel endophytic actinobacterium isolated from bulbil of Dioscorea bulbifera L.</title>
        <authorList>
            <person name="Zhikuan W."/>
        </authorList>
    </citation>
    <scope>NUCLEOTIDE SEQUENCE [LARGE SCALE GENOMIC DNA]</scope>
    <source>
        <strain evidence="6 7">A217</strain>
    </source>
</reference>
<dbReference type="Proteomes" id="UP000240429">
    <property type="component" value="Unassembled WGS sequence"/>
</dbReference>
<organism evidence="6 7">
    <name type="scientific">Streptomyces dioscori</name>
    <dbReference type="NCBI Taxonomy" id="2109333"/>
    <lineage>
        <taxon>Bacteria</taxon>
        <taxon>Bacillati</taxon>
        <taxon>Actinomycetota</taxon>
        <taxon>Actinomycetes</taxon>
        <taxon>Kitasatosporales</taxon>
        <taxon>Streptomycetaceae</taxon>
        <taxon>Streptomyces</taxon>
        <taxon>Streptomyces aurantiacus group</taxon>
    </lineage>
</organism>
<dbReference type="PANTHER" id="PTHR21661:SF35">
    <property type="entry name" value="EPOXIDE HYDROLASE"/>
    <property type="match status" value="1"/>
</dbReference>
<evidence type="ECO:0000313" key="6">
    <source>
        <dbReference type="EMBL" id="PSM42979.1"/>
    </source>
</evidence>
<feature type="active site" description="Proton donor" evidence="4">
    <location>
        <position position="321"/>
    </location>
</feature>
<dbReference type="Pfam" id="PF06441">
    <property type="entry name" value="EHN"/>
    <property type="match status" value="1"/>
</dbReference>
<dbReference type="InterPro" id="IPR029058">
    <property type="entry name" value="AB_hydrolase_fold"/>
</dbReference>
<evidence type="ECO:0000256" key="3">
    <source>
        <dbReference type="ARBA" id="ARBA00022801"/>
    </source>
</evidence>